<name>A0A137P8X9_CONC2</name>
<dbReference type="PANTHER" id="PTHR48106">
    <property type="entry name" value="QUINONE OXIDOREDUCTASE PIG3-RELATED"/>
    <property type="match status" value="1"/>
</dbReference>
<dbReference type="GO" id="GO:0070402">
    <property type="term" value="F:NADPH binding"/>
    <property type="evidence" value="ECO:0007669"/>
    <property type="project" value="TreeGrafter"/>
</dbReference>
<keyword evidence="5" id="KW-1185">Reference proteome</keyword>
<accession>A0A137P8X9</accession>
<keyword evidence="1" id="KW-0521">NADP</keyword>
<dbReference type="STRING" id="796925.A0A137P8X9"/>
<dbReference type="InterPro" id="IPR011032">
    <property type="entry name" value="GroES-like_sf"/>
</dbReference>
<evidence type="ECO:0000313" key="4">
    <source>
        <dbReference type="EMBL" id="KXN71468.1"/>
    </source>
</evidence>
<dbReference type="GO" id="GO:0016651">
    <property type="term" value="F:oxidoreductase activity, acting on NAD(P)H"/>
    <property type="evidence" value="ECO:0007669"/>
    <property type="project" value="TreeGrafter"/>
</dbReference>
<protein>
    <submittedName>
        <fullName evidence="4">NAD(P)-binding protein</fullName>
    </submittedName>
</protein>
<evidence type="ECO:0000259" key="3">
    <source>
        <dbReference type="SMART" id="SM00829"/>
    </source>
</evidence>
<evidence type="ECO:0000256" key="1">
    <source>
        <dbReference type="ARBA" id="ARBA00022857"/>
    </source>
</evidence>
<keyword evidence="2" id="KW-0560">Oxidoreductase</keyword>
<gene>
    <name evidence="4" type="ORF">CONCODRAFT_78299</name>
</gene>
<sequence>MPKQVQFNLGDKFEDIKAVEVTKPSIEADNQVLVKFLLNPVNPSDISSLSGRYKGFQPTEYPAVPGLEGVAVIEEVGNSVNRVKVGQRVVIVPSDSGAPRSKVVGTWRDYGIYNEDNLFPVPDNVSDEAAAQAIVNPLSAYAMLDKLDAPQGEYILQSAAGSVLGRLFIQFAKLRGIKTINLVRRKEQIEELKAIGADEVLCTDDGTDIVAEIKRITDGKLAWGAIDPVGGKLGITLSQSVRDDGSILLFGALGGFTVEASTIELLFRNVTYTGFWLSTYFKKAGKAKVIEALNKVFELLATIEPFSGTKYPLDKISEALTESLKPGRGGKVLLTHA</sequence>
<dbReference type="EMBL" id="KQ964474">
    <property type="protein sequence ID" value="KXN71468.1"/>
    <property type="molecule type" value="Genomic_DNA"/>
</dbReference>
<dbReference type="Gene3D" id="3.40.50.720">
    <property type="entry name" value="NAD(P)-binding Rossmann-like Domain"/>
    <property type="match status" value="1"/>
</dbReference>
<dbReference type="OrthoDB" id="7482721at2759"/>
<proteinExistence type="predicted"/>
<dbReference type="Gene3D" id="3.90.180.10">
    <property type="entry name" value="Medium-chain alcohol dehydrogenases, catalytic domain"/>
    <property type="match status" value="1"/>
</dbReference>
<dbReference type="Pfam" id="PF08240">
    <property type="entry name" value="ADH_N"/>
    <property type="match status" value="1"/>
</dbReference>
<reference evidence="4 5" key="1">
    <citation type="journal article" date="2015" name="Genome Biol. Evol.">
        <title>Phylogenomic analyses indicate that early fungi evolved digesting cell walls of algal ancestors of land plants.</title>
        <authorList>
            <person name="Chang Y."/>
            <person name="Wang S."/>
            <person name="Sekimoto S."/>
            <person name="Aerts A.L."/>
            <person name="Choi C."/>
            <person name="Clum A."/>
            <person name="LaButti K.M."/>
            <person name="Lindquist E.A."/>
            <person name="Yee Ngan C."/>
            <person name="Ohm R.A."/>
            <person name="Salamov A.A."/>
            <person name="Grigoriev I.V."/>
            <person name="Spatafora J.W."/>
            <person name="Berbee M.L."/>
        </authorList>
    </citation>
    <scope>NUCLEOTIDE SEQUENCE [LARGE SCALE GENOMIC DNA]</scope>
    <source>
        <strain evidence="4 5">NRRL 28638</strain>
    </source>
</reference>
<dbReference type="SMART" id="SM00829">
    <property type="entry name" value="PKS_ER"/>
    <property type="match status" value="1"/>
</dbReference>
<dbReference type="PANTHER" id="PTHR48106:SF2">
    <property type="entry name" value="ZN2+-BINDING DEHYDROGENASE"/>
    <property type="match status" value="1"/>
</dbReference>
<organism evidence="4 5">
    <name type="scientific">Conidiobolus coronatus (strain ATCC 28846 / CBS 209.66 / NRRL 28638)</name>
    <name type="common">Delacroixia coronata</name>
    <dbReference type="NCBI Taxonomy" id="796925"/>
    <lineage>
        <taxon>Eukaryota</taxon>
        <taxon>Fungi</taxon>
        <taxon>Fungi incertae sedis</taxon>
        <taxon>Zoopagomycota</taxon>
        <taxon>Entomophthoromycotina</taxon>
        <taxon>Entomophthoromycetes</taxon>
        <taxon>Entomophthorales</taxon>
        <taxon>Ancylistaceae</taxon>
        <taxon>Conidiobolus</taxon>
    </lineage>
</organism>
<dbReference type="InterPro" id="IPR020843">
    <property type="entry name" value="ER"/>
</dbReference>
<dbReference type="Pfam" id="PF00107">
    <property type="entry name" value="ADH_zinc_N"/>
    <property type="match status" value="1"/>
</dbReference>
<evidence type="ECO:0000256" key="2">
    <source>
        <dbReference type="ARBA" id="ARBA00023002"/>
    </source>
</evidence>
<dbReference type="OMA" id="PPTAWIM"/>
<dbReference type="Proteomes" id="UP000070444">
    <property type="component" value="Unassembled WGS sequence"/>
</dbReference>
<dbReference type="InterPro" id="IPR013149">
    <property type="entry name" value="ADH-like_C"/>
</dbReference>
<dbReference type="CDD" id="cd05282">
    <property type="entry name" value="ETR_like"/>
    <property type="match status" value="1"/>
</dbReference>
<dbReference type="InterPro" id="IPR036291">
    <property type="entry name" value="NAD(P)-bd_dom_sf"/>
</dbReference>
<dbReference type="InterPro" id="IPR013154">
    <property type="entry name" value="ADH-like_N"/>
</dbReference>
<dbReference type="SUPFAM" id="SSF50129">
    <property type="entry name" value="GroES-like"/>
    <property type="match status" value="1"/>
</dbReference>
<dbReference type="AlphaFoldDB" id="A0A137P8X9"/>
<evidence type="ECO:0000313" key="5">
    <source>
        <dbReference type="Proteomes" id="UP000070444"/>
    </source>
</evidence>
<dbReference type="SUPFAM" id="SSF51735">
    <property type="entry name" value="NAD(P)-binding Rossmann-fold domains"/>
    <property type="match status" value="1"/>
</dbReference>
<feature type="domain" description="Enoyl reductase (ER)" evidence="3">
    <location>
        <begin position="10"/>
        <end position="334"/>
    </location>
</feature>